<dbReference type="Proteomes" id="UP000316388">
    <property type="component" value="Unassembled WGS sequence"/>
</dbReference>
<evidence type="ECO:0000313" key="10">
    <source>
        <dbReference type="Proteomes" id="UP000316388"/>
    </source>
</evidence>
<feature type="region of interest" description="Disordered" evidence="5">
    <location>
        <begin position="425"/>
        <end position="447"/>
    </location>
</feature>
<dbReference type="SMART" id="SM00220">
    <property type="entry name" value="S_TKc"/>
    <property type="match status" value="1"/>
</dbReference>
<evidence type="ECO:0000256" key="5">
    <source>
        <dbReference type="SAM" id="MobiDB-lite"/>
    </source>
</evidence>
<accession>A0A554XGD0</accession>
<dbReference type="SMART" id="SM00332">
    <property type="entry name" value="PP2Cc"/>
    <property type="match status" value="1"/>
</dbReference>
<dbReference type="AlphaFoldDB" id="A0A554XGD0"/>
<feature type="region of interest" description="Disordered" evidence="5">
    <location>
        <begin position="1"/>
        <end position="21"/>
    </location>
</feature>
<dbReference type="InterPro" id="IPR011009">
    <property type="entry name" value="Kinase-like_dom_sf"/>
</dbReference>
<evidence type="ECO:0000259" key="7">
    <source>
        <dbReference type="PROSITE" id="PS50011"/>
    </source>
</evidence>
<evidence type="ECO:0000256" key="3">
    <source>
        <dbReference type="ARBA" id="ARBA00022777"/>
    </source>
</evidence>
<dbReference type="CDD" id="cd14014">
    <property type="entry name" value="STKc_PknB_like"/>
    <property type="match status" value="1"/>
</dbReference>
<dbReference type="PROSITE" id="PS50011">
    <property type="entry name" value="PROTEIN_KINASE_DOM"/>
    <property type="match status" value="1"/>
</dbReference>
<dbReference type="PROSITE" id="PS51746">
    <property type="entry name" value="PPM_2"/>
    <property type="match status" value="1"/>
</dbReference>
<dbReference type="SUPFAM" id="SSF81606">
    <property type="entry name" value="PP2C-like"/>
    <property type="match status" value="1"/>
</dbReference>
<evidence type="ECO:0000259" key="8">
    <source>
        <dbReference type="PROSITE" id="PS51746"/>
    </source>
</evidence>
<dbReference type="RefSeq" id="WP_143969708.1">
    <property type="nucleotide sequence ID" value="NZ_VJOO01000035.1"/>
</dbReference>
<dbReference type="GO" id="GO:0005524">
    <property type="term" value="F:ATP binding"/>
    <property type="evidence" value="ECO:0007669"/>
    <property type="project" value="UniProtKB-KW"/>
</dbReference>
<feature type="transmembrane region" description="Helical" evidence="6">
    <location>
        <begin position="550"/>
        <end position="573"/>
    </location>
</feature>
<evidence type="ECO:0000256" key="2">
    <source>
        <dbReference type="ARBA" id="ARBA00022741"/>
    </source>
</evidence>
<keyword evidence="6" id="KW-1133">Transmembrane helix</keyword>
<evidence type="ECO:0000256" key="6">
    <source>
        <dbReference type="SAM" id="Phobius"/>
    </source>
</evidence>
<keyword evidence="6" id="KW-0812">Transmembrane</keyword>
<reference evidence="9 10" key="1">
    <citation type="submission" date="2019-07" db="EMBL/GenBank/DDBJ databases">
        <title>Tepidimonas fonticaldi AT-A2 draft genome.</title>
        <authorList>
            <person name="Da Costa M.S."/>
            <person name="Froufe H.J.C."/>
            <person name="Egas C."/>
            <person name="Albuquerque L."/>
        </authorList>
    </citation>
    <scope>NUCLEOTIDE SEQUENCE [LARGE SCALE GENOMIC DNA]</scope>
    <source>
        <strain evidence="9 10">AT-A2</strain>
    </source>
</reference>
<name>A0A554XGD0_9BURK</name>
<dbReference type="InterPro" id="IPR000719">
    <property type="entry name" value="Prot_kinase_dom"/>
</dbReference>
<evidence type="ECO:0000313" key="9">
    <source>
        <dbReference type="EMBL" id="TSE34839.1"/>
    </source>
</evidence>
<sequence length="575" mass="62732">MGLDVDVGHCSERGPRDRNEDCAGVAIPEAHERDRGLVAAVADGVTLGGHGAEAAQTAVMSLLDGYHATPASWDTSVALDRVIAAHNAWLTDHNRRRQGTGATGAALSTLTAVVLQGHSYTVAHVGDSRAWLVRAQECVQLTQDHSLEHPDMRSRLTRALGLDDPVRIDYLQGELHPGDTLVLTTDGVHGVLRRRQIGELARHGGAQQASEALVRAALSAGGRDNATALVLQVRSLGGTRLDDIVQRARRLPAPGSLKVGDRLDGYVITARVLDNGVHRLFQARDIHTGELVAIKTLHEARAGDEEEQAMLAHEAWLGQRAAEREVPGLVRVREVLDPSAFYVVFEWHAGQTLEQMLREGRRLEVGEAVVAASQVLRTLGWLHRQGVVHRDVKPANLHLGDDGQWRVLDLGVAVSGREPESLRHLHAGTPSYMNPEQWPAPGRDTGEPADARSDLYALGAALYHGLTGRLPYGELEPYQTARLRRDPRPPSRLRPDVPIWLDHVVLKAVARDAAQRFETAEEFLLALERGASRPLPAPGHTPLVARDPTALWKAALAISLLFNVLLVVWLLFLPR</sequence>
<protein>
    <submittedName>
        <fullName evidence="9">Serine/threonine-protein kinase PknB</fullName>
        <ecNumber evidence="9">2.7.11.1</ecNumber>
    </submittedName>
</protein>
<dbReference type="PANTHER" id="PTHR43289">
    <property type="entry name" value="MITOGEN-ACTIVATED PROTEIN KINASE KINASE KINASE 20-RELATED"/>
    <property type="match status" value="1"/>
</dbReference>
<dbReference type="CDD" id="cd00143">
    <property type="entry name" value="PP2Cc"/>
    <property type="match status" value="1"/>
</dbReference>
<dbReference type="PANTHER" id="PTHR43289:SF34">
    <property type="entry name" value="SERINE_THREONINE-PROTEIN KINASE YBDM-RELATED"/>
    <property type="match status" value="1"/>
</dbReference>
<dbReference type="InterPro" id="IPR036457">
    <property type="entry name" value="PPM-type-like_dom_sf"/>
</dbReference>
<keyword evidence="3 9" id="KW-0418">Kinase</keyword>
<feature type="domain" description="Protein kinase" evidence="7">
    <location>
        <begin position="266"/>
        <end position="543"/>
    </location>
</feature>
<organism evidence="9 10">
    <name type="scientific">Tepidimonas fonticaldi</name>
    <dbReference type="NCBI Taxonomy" id="1101373"/>
    <lineage>
        <taxon>Bacteria</taxon>
        <taxon>Pseudomonadati</taxon>
        <taxon>Pseudomonadota</taxon>
        <taxon>Betaproteobacteria</taxon>
        <taxon>Burkholderiales</taxon>
        <taxon>Tepidimonas</taxon>
    </lineage>
</organism>
<feature type="domain" description="PPM-type phosphatase" evidence="8">
    <location>
        <begin position="6"/>
        <end position="233"/>
    </location>
</feature>
<evidence type="ECO:0000256" key="1">
    <source>
        <dbReference type="ARBA" id="ARBA00022679"/>
    </source>
</evidence>
<dbReference type="InterPro" id="IPR001932">
    <property type="entry name" value="PPM-type_phosphatase-like_dom"/>
</dbReference>
<dbReference type="Pfam" id="PF13672">
    <property type="entry name" value="PP2C_2"/>
    <property type="match status" value="1"/>
</dbReference>
<proteinExistence type="predicted"/>
<comment type="caution">
    <text evidence="9">The sequence shown here is derived from an EMBL/GenBank/DDBJ whole genome shotgun (WGS) entry which is preliminary data.</text>
</comment>
<dbReference type="SUPFAM" id="SSF56112">
    <property type="entry name" value="Protein kinase-like (PK-like)"/>
    <property type="match status" value="1"/>
</dbReference>
<gene>
    <name evidence="9" type="primary">pknB</name>
    <name evidence="9" type="ORF">Tfont_02499</name>
</gene>
<keyword evidence="6" id="KW-0472">Membrane</keyword>
<keyword evidence="4" id="KW-0067">ATP-binding</keyword>
<dbReference type="EMBL" id="VJOO01000035">
    <property type="protein sequence ID" value="TSE34839.1"/>
    <property type="molecule type" value="Genomic_DNA"/>
</dbReference>
<dbReference type="Gene3D" id="3.30.200.20">
    <property type="entry name" value="Phosphorylase Kinase, domain 1"/>
    <property type="match status" value="1"/>
</dbReference>
<dbReference type="Gene3D" id="3.60.40.10">
    <property type="entry name" value="PPM-type phosphatase domain"/>
    <property type="match status" value="1"/>
</dbReference>
<dbReference type="SMART" id="SM00331">
    <property type="entry name" value="PP2C_SIG"/>
    <property type="match status" value="1"/>
</dbReference>
<dbReference type="Gene3D" id="1.10.510.10">
    <property type="entry name" value="Transferase(Phosphotransferase) domain 1"/>
    <property type="match status" value="1"/>
</dbReference>
<evidence type="ECO:0000256" key="4">
    <source>
        <dbReference type="ARBA" id="ARBA00022840"/>
    </source>
</evidence>
<dbReference type="EC" id="2.7.11.1" evidence="9"/>
<dbReference type="Pfam" id="PF00069">
    <property type="entry name" value="Pkinase"/>
    <property type="match status" value="1"/>
</dbReference>
<dbReference type="GO" id="GO:0004674">
    <property type="term" value="F:protein serine/threonine kinase activity"/>
    <property type="evidence" value="ECO:0007669"/>
    <property type="project" value="UniProtKB-EC"/>
</dbReference>
<keyword evidence="1 9" id="KW-0808">Transferase</keyword>
<keyword evidence="2" id="KW-0547">Nucleotide-binding</keyword>